<reference evidence="12" key="1">
    <citation type="submission" date="2022-01" db="UniProtKB">
        <authorList>
            <consortium name="EnsemblMetazoa"/>
        </authorList>
    </citation>
    <scope>IDENTIFICATION</scope>
</reference>
<feature type="domain" description="tRNA nucleotidyltransferase/poly(A) polymerase RNA and SrmB- binding" evidence="11">
    <location>
        <begin position="210"/>
        <end position="260"/>
    </location>
</feature>
<dbReference type="GO" id="GO:0000166">
    <property type="term" value="F:nucleotide binding"/>
    <property type="evidence" value="ECO:0007669"/>
    <property type="project" value="UniProtKB-KW"/>
</dbReference>
<evidence type="ECO:0000256" key="3">
    <source>
        <dbReference type="ARBA" id="ARBA00022679"/>
    </source>
</evidence>
<keyword evidence="5" id="KW-0548">Nucleotidyltransferase</keyword>
<keyword evidence="6" id="KW-0479">Metal-binding</keyword>
<dbReference type="PANTHER" id="PTHR46173:SF1">
    <property type="entry name" value="CCA TRNA NUCLEOTIDYLTRANSFERASE 1, MITOCHONDRIAL"/>
    <property type="match status" value="1"/>
</dbReference>
<keyword evidence="4" id="KW-0819">tRNA processing</keyword>
<dbReference type="OrthoDB" id="445712at2759"/>
<dbReference type="InterPro" id="IPR050264">
    <property type="entry name" value="Bact_CCA-adding_enz_type3_sf"/>
</dbReference>
<dbReference type="AlphaFoldDB" id="A0A8I6S4L7"/>
<evidence type="ECO:0000256" key="6">
    <source>
        <dbReference type="ARBA" id="ARBA00022723"/>
    </source>
</evidence>
<dbReference type="GO" id="GO:0016779">
    <property type="term" value="F:nucleotidyltransferase activity"/>
    <property type="evidence" value="ECO:0007669"/>
    <property type="project" value="UniProtKB-KW"/>
</dbReference>
<evidence type="ECO:0000313" key="12">
    <source>
        <dbReference type="EnsemblMetazoa" id="XP_014253280.1"/>
    </source>
</evidence>
<dbReference type="Pfam" id="PF12627">
    <property type="entry name" value="PolyA_pol_RNAbd"/>
    <property type="match status" value="1"/>
</dbReference>
<evidence type="ECO:0000256" key="2">
    <source>
        <dbReference type="ARBA" id="ARBA00007265"/>
    </source>
</evidence>
<dbReference type="Gene3D" id="1.10.3090.10">
    <property type="entry name" value="cca-adding enzyme, domain 2"/>
    <property type="match status" value="1"/>
</dbReference>
<organism evidence="12 13">
    <name type="scientific">Cimex lectularius</name>
    <name type="common">Bed bug</name>
    <name type="synonym">Acanthia lectularia</name>
    <dbReference type="NCBI Taxonomy" id="79782"/>
    <lineage>
        <taxon>Eukaryota</taxon>
        <taxon>Metazoa</taxon>
        <taxon>Ecdysozoa</taxon>
        <taxon>Arthropoda</taxon>
        <taxon>Hexapoda</taxon>
        <taxon>Insecta</taxon>
        <taxon>Pterygota</taxon>
        <taxon>Neoptera</taxon>
        <taxon>Paraneoptera</taxon>
        <taxon>Hemiptera</taxon>
        <taxon>Heteroptera</taxon>
        <taxon>Panheteroptera</taxon>
        <taxon>Cimicomorpha</taxon>
        <taxon>Cimicidae</taxon>
        <taxon>Cimex</taxon>
    </lineage>
</organism>
<feature type="domain" description="Poly A polymerase head" evidence="10">
    <location>
        <begin position="53"/>
        <end position="174"/>
    </location>
</feature>
<proteinExistence type="inferred from homology"/>
<dbReference type="GO" id="GO:0046872">
    <property type="term" value="F:metal ion binding"/>
    <property type="evidence" value="ECO:0007669"/>
    <property type="project" value="UniProtKB-KW"/>
</dbReference>
<dbReference type="Proteomes" id="UP000494040">
    <property type="component" value="Unassembled WGS sequence"/>
</dbReference>
<dbReference type="KEGG" id="clec:106668753"/>
<evidence type="ECO:0000259" key="11">
    <source>
        <dbReference type="Pfam" id="PF12627"/>
    </source>
</evidence>
<dbReference type="PANTHER" id="PTHR46173">
    <property type="entry name" value="CCA TRNA NUCLEOTIDYLTRANSFERASE 1, MITOCHONDRIAL"/>
    <property type="match status" value="1"/>
</dbReference>
<dbReference type="InterPro" id="IPR043519">
    <property type="entry name" value="NT_sf"/>
</dbReference>
<dbReference type="CDD" id="cd05398">
    <property type="entry name" value="NT_ClassII-CCAase"/>
    <property type="match status" value="1"/>
</dbReference>
<dbReference type="Gene3D" id="3.30.460.10">
    <property type="entry name" value="Beta Polymerase, domain 2"/>
    <property type="match status" value="1"/>
</dbReference>
<comment type="similarity">
    <text evidence="2 9">Belongs to the tRNA nucleotidyltransferase/poly(A) polymerase family.</text>
</comment>
<evidence type="ECO:0000256" key="8">
    <source>
        <dbReference type="ARBA" id="ARBA00022842"/>
    </source>
</evidence>
<evidence type="ECO:0000313" key="13">
    <source>
        <dbReference type="Proteomes" id="UP000494040"/>
    </source>
</evidence>
<dbReference type="SUPFAM" id="SSF81891">
    <property type="entry name" value="Poly A polymerase C-terminal region-like"/>
    <property type="match status" value="1"/>
</dbReference>
<dbReference type="GeneID" id="106668753"/>
<dbReference type="InterPro" id="IPR002646">
    <property type="entry name" value="PolA_pol_head_dom"/>
</dbReference>
<dbReference type="InterPro" id="IPR032828">
    <property type="entry name" value="PolyA_RNA-bd"/>
</dbReference>
<dbReference type="GO" id="GO:0001680">
    <property type="term" value="P:tRNA 3'-terminal CCA addition"/>
    <property type="evidence" value="ECO:0007669"/>
    <property type="project" value="TreeGrafter"/>
</dbReference>
<evidence type="ECO:0000256" key="9">
    <source>
        <dbReference type="RuleBase" id="RU003953"/>
    </source>
</evidence>
<evidence type="ECO:0000256" key="7">
    <source>
        <dbReference type="ARBA" id="ARBA00022741"/>
    </source>
</evidence>
<keyword evidence="9" id="KW-0694">RNA-binding</keyword>
<keyword evidence="8" id="KW-0460">Magnesium</keyword>
<keyword evidence="13" id="KW-1185">Reference proteome</keyword>
<evidence type="ECO:0008006" key="14">
    <source>
        <dbReference type="Google" id="ProtNLM"/>
    </source>
</evidence>
<protein>
    <recommendedName>
        <fullName evidence="14">CCA tRNA nucleotidyltransferase 1, mitochondrial</fullName>
    </recommendedName>
</protein>
<dbReference type="OMA" id="NLCPKPM"/>
<dbReference type="EnsemblMetazoa" id="XM_014397794.2">
    <property type="protein sequence ID" value="XP_014253280.1"/>
    <property type="gene ID" value="LOC106668753"/>
</dbReference>
<evidence type="ECO:0000259" key="10">
    <source>
        <dbReference type="Pfam" id="PF01743"/>
    </source>
</evidence>
<keyword evidence="3 9" id="KW-0808">Transferase</keyword>
<keyword evidence="7" id="KW-0547">Nucleotide-binding</keyword>
<dbReference type="RefSeq" id="XP_014253280.1">
    <property type="nucleotide sequence ID" value="XM_014397794.2"/>
</dbReference>
<accession>A0A8I6S4L7</accession>
<dbReference type="SUPFAM" id="SSF81301">
    <property type="entry name" value="Nucleotidyltransferase"/>
    <property type="match status" value="1"/>
</dbReference>
<evidence type="ECO:0000256" key="1">
    <source>
        <dbReference type="ARBA" id="ARBA00001946"/>
    </source>
</evidence>
<dbReference type="GO" id="GO:1990180">
    <property type="term" value="P:mitochondrial tRNA 3'-end processing"/>
    <property type="evidence" value="ECO:0007669"/>
    <property type="project" value="TreeGrafter"/>
</dbReference>
<evidence type="ECO:0000256" key="4">
    <source>
        <dbReference type="ARBA" id="ARBA00022694"/>
    </source>
</evidence>
<evidence type="ECO:0000256" key="5">
    <source>
        <dbReference type="ARBA" id="ARBA00022695"/>
    </source>
</evidence>
<dbReference type="GO" id="GO:0000049">
    <property type="term" value="F:tRNA binding"/>
    <property type="evidence" value="ECO:0007669"/>
    <property type="project" value="TreeGrafter"/>
</dbReference>
<dbReference type="GO" id="GO:0005739">
    <property type="term" value="C:mitochondrion"/>
    <property type="evidence" value="ECO:0007669"/>
    <property type="project" value="TreeGrafter"/>
</dbReference>
<sequence>MILPGLLRNVLKSKPVIRSLFTMKVNSEEFKSLFTDGFKKLVEIFDKNGFEIRIAGGAVRDLLLGIAPKDVDFASTATPDQMKTFFNKEEIRMINMKGEKHGTITARICDENFEITTLRVDMVTDGRHAEVQFTKDWELDANRRDLTINSMFLGVDGTLFDYFNGYDDLLKRRVVFVGDPRKRIQEDYLRILRYFRFYGRIAELPNDHNEDTIKAISENVVGLEKISGERIWQEVSKILSGNFVSPIVQKMIQVGVHKYIGLPEKPNVSEMIKVYEMGKHFNLHPISLISSLLYNEEDVFNFHKRCRLSLFEQELSMLIVQERDTPNEFHYYQEMVLKASGKSDKLSKQLIEFFKYKCNLDLLSELQCWQIPKFPVSGVDLKKEGVPHGKSVGKVLTDLRQIWIDSNFKYDKKTLLNNVPAVAGKHKINLSKSAV</sequence>
<comment type="cofactor">
    <cofactor evidence="1">
        <name>Mg(2+)</name>
        <dbReference type="ChEBI" id="CHEBI:18420"/>
    </cofactor>
</comment>
<dbReference type="Pfam" id="PF01743">
    <property type="entry name" value="PolyA_pol"/>
    <property type="match status" value="1"/>
</dbReference>
<name>A0A8I6S4L7_CIMLE</name>